<dbReference type="InParanoid" id="A0A1B4XDY6"/>
<reference evidence="3 4" key="1">
    <citation type="submission" date="2015-05" db="EMBL/GenBank/DDBJ databases">
        <title>Complete genome sequence of a sulfur-oxidizing gammaproteobacterium strain HA5.</title>
        <authorList>
            <person name="Miura A."/>
            <person name="Kojima H."/>
            <person name="Fukui M."/>
        </authorList>
    </citation>
    <scope>NUCLEOTIDE SEQUENCE [LARGE SCALE GENOMIC DNA]</scope>
    <source>
        <strain evidence="3 4">HA5</strain>
    </source>
</reference>
<dbReference type="Pfam" id="PF24463">
    <property type="entry name" value="DUF7577"/>
    <property type="match status" value="1"/>
</dbReference>
<feature type="domain" description="DUF7577" evidence="2">
    <location>
        <begin position="78"/>
        <end position="101"/>
    </location>
</feature>
<evidence type="ECO:0000259" key="1">
    <source>
        <dbReference type="Pfam" id="PF09413"/>
    </source>
</evidence>
<dbReference type="KEGG" id="slim:SCL_0694"/>
<feature type="domain" description="DUF2007" evidence="1">
    <location>
        <begin position="1"/>
        <end position="69"/>
    </location>
</feature>
<accession>A0A1B4XDY6</accession>
<dbReference type="InterPro" id="IPR018551">
    <property type="entry name" value="DUF2007"/>
</dbReference>
<sequence length="105" mass="11615">MLRLCTAANLPEAYLLLHRLAHAGIEARVLNEHAQGGLGEIPFTHAYPEIWIMEPEQEARAREIFAEFERPPASSAPMRCAGCGETNPPGFEICWQCGKPLGRDS</sequence>
<dbReference type="Proteomes" id="UP000243180">
    <property type="component" value="Chromosome"/>
</dbReference>
<gene>
    <name evidence="3" type="ORF">SCL_0694</name>
</gene>
<proteinExistence type="predicted"/>
<name>A0A1B4XDY6_9GAMM</name>
<dbReference type="OrthoDB" id="9814654at2"/>
<dbReference type="InterPro" id="IPR055999">
    <property type="entry name" value="DUF7577"/>
</dbReference>
<evidence type="ECO:0000313" key="4">
    <source>
        <dbReference type="Proteomes" id="UP000243180"/>
    </source>
</evidence>
<evidence type="ECO:0000313" key="3">
    <source>
        <dbReference type="EMBL" id="BAV33016.1"/>
    </source>
</evidence>
<keyword evidence="4" id="KW-1185">Reference proteome</keyword>
<protein>
    <submittedName>
        <fullName evidence="3">Uncharacterized protein</fullName>
    </submittedName>
</protein>
<dbReference type="RefSeq" id="WP_096359922.1">
    <property type="nucleotide sequence ID" value="NZ_AP014879.1"/>
</dbReference>
<dbReference type="Pfam" id="PF09413">
    <property type="entry name" value="DUF2007"/>
    <property type="match status" value="1"/>
</dbReference>
<evidence type="ECO:0000259" key="2">
    <source>
        <dbReference type="Pfam" id="PF24463"/>
    </source>
</evidence>
<organism evidence="3 4">
    <name type="scientific">Sulfuricaulis limicola</name>
    <dbReference type="NCBI Taxonomy" id="1620215"/>
    <lineage>
        <taxon>Bacteria</taxon>
        <taxon>Pseudomonadati</taxon>
        <taxon>Pseudomonadota</taxon>
        <taxon>Gammaproteobacteria</taxon>
        <taxon>Acidiferrobacterales</taxon>
        <taxon>Acidiferrobacteraceae</taxon>
        <taxon>Sulfuricaulis</taxon>
    </lineage>
</organism>
<dbReference type="EMBL" id="AP014879">
    <property type="protein sequence ID" value="BAV33016.1"/>
    <property type="molecule type" value="Genomic_DNA"/>
</dbReference>
<dbReference type="AlphaFoldDB" id="A0A1B4XDY6"/>